<keyword evidence="2" id="KW-1185">Reference proteome</keyword>
<name>A0ABW4JK12_9BACL</name>
<dbReference type="RefSeq" id="WP_377943681.1">
    <property type="nucleotide sequence ID" value="NZ_JBHUCX010000035.1"/>
</dbReference>
<reference evidence="2" key="1">
    <citation type="journal article" date="2019" name="Int. J. Syst. Evol. Microbiol.">
        <title>The Global Catalogue of Microorganisms (GCM) 10K type strain sequencing project: providing services to taxonomists for standard genome sequencing and annotation.</title>
        <authorList>
            <consortium name="The Broad Institute Genomics Platform"/>
            <consortium name="The Broad Institute Genome Sequencing Center for Infectious Disease"/>
            <person name="Wu L."/>
            <person name="Ma J."/>
        </authorList>
    </citation>
    <scope>NUCLEOTIDE SEQUENCE [LARGE SCALE GENOMIC DNA]</scope>
    <source>
        <strain evidence="2">CGMCC 1.12286</strain>
    </source>
</reference>
<sequence>MSVNQGIADDASPGYRLYFQDRQKKNPPHMETDIITCDAIYVAVSVTVFVIAQSTSCLVASFCKMNVDALCGMAVY</sequence>
<dbReference type="Proteomes" id="UP001597079">
    <property type="component" value="Unassembled WGS sequence"/>
</dbReference>
<dbReference type="EMBL" id="JBHUCX010000035">
    <property type="protein sequence ID" value="MFD1675800.1"/>
    <property type="molecule type" value="Genomic_DNA"/>
</dbReference>
<organism evidence="1 2">
    <name type="scientific">Alicyclobacillus fodiniaquatilis</name>
    <dbReference type="NCBI Taxonomy" id="1661150"/>
    <lineage>
        <taxon>Bacteria</taxon>
        <taxon>Bacillati</taxon>
        <taxon>Bacillota</taxon>
        <taxon>Bacilli</taxon>
        <taxon>Bacillales</taxon>
        <taxon>Alicyclobacillaceae</taxon>
        <taxon>Alicyclobacillus</taxon>
    </lineage>
</organism>
<proteinExistence type="predicted"/>
<accession>A0ABW4JK12</accession>
<protein>
    <submittedName>
        <fullName evidence="1">Uncharacterized protein</fullName>
    </submittedName>
</protein>
<comment type="caution">
    <text evidence="1">The sequence shown here is derived from an EMBL/GenBank/DDBJ whole genome shotgun (WGS) entry which is preliminary data.</text>
</comment>
<evidence type="ECO:0000313" key="1">
    <source>
        <dbReference type="EMBL" id="MFD1675800.1"/>
    </source>
</evidence>
<evidence type="ECO:0000313" key="2">
    <source>
        <dbReference type="Proteomes" id="UP001597079"/>
    </source>
</evidence>
<gene>
    <name evidence="1" type="ORF">ACFSB2_13945</name>
</gene>